<dbReference type="Proteomes" id="UP000190774">
    <property type="component" value="Unassembled WGS sequence"/>
</dbReference>
<sequence length="157" mass="17725">MKWLSLLVFTSLFLTSCIINDQKPRITKIKLPAQSIKSFILIGDDEYAPDMTVACAHYGLQIRPMAFQYSVVQKQSSSRTIKYNEAGDRYALKMTVRREKEGKCVFSDGRWVLVTVAVVDLETNETLLVITQEGPTRECPPLTPVWDLLAKLIAAQV</sequence>
<name>A0A1T4Y1C1_9BACT</name>
<evidence type="ECO:0000313" key="2">
    <source>
        <dbReference type="Proteomes" id="UP000190774"/>
    </source>
</evidence>
<reference evidence="2" key="1">
    <citation type="submission" date="2017-02" db="EMBL/GenBank/DDBJ databases">
        <authorList>
            <person name="Varghese N."/>
            <person name="Submissions S."/>
        </authorList>
    </citation>
    <scope>NUCLEOTIDE SEQUENCE [LARGE SCALE GENOMIC DNA]</scope>
    <source>
        <strain evidence="2">ATCC 700200</strain>
    </source>
</reference>
<evidence type="ECO:0000313" key="1">
    <source>
        <dbReference type="EMBL" id="SKA95111.1"/>
    </source>
</evidence>
<evidence type="ECO:0008006" key="3">
    <source>
        <dbReference type="Google" id="ProtNLM"/>
    </source>
</evidence>
<dbReference type="RefSeq" id="WP_078813482.1">
    <property type="nucleotide sequence ID" value="NZ_FUYE01000006.1"/>
</dbReference>
<gene>
    <name evidence="1" type="ORF">SAMN02745166_02276</name>
</gene>
<protein>
    <recommendedName>
        <fullName evidence="3">Lipoprotein</fullName>
    </recommendedName>
</protein>
<dbReference type="PROSITE" id="PS51257">
    <property type="entry name" value="PROKAR_LIPOPROTEIN"/>
    <property type="match status" value="1"/>
</dbReference>
<dbReference type="AlphaFoldDB" id="A0A1T4Y1C1"/>
<accession>A0A1T4Y1C1</accession>
<keyword evidence="2" id="KW-1185">Reference proteome</keyword>
<proteinExistence type="predicted"/>
<organism evidence="1 2">
    <name type="scientific">Prosthecobacter debontii</name>
    <dbReference type="NCBI Taxonomy" id="48467"/>
    <lineage>
        <taxon>Bacteria</taxon>
        <taxon>Pseudomonadati</taxon>
        <taxon>Verrucomicrobiota</taxon>
        <taxon>Verrucomicrobiia</taxon>
        <taxon>Verrucomicrobiales</taxon>
        <taxon>Verrucomicrobiaceae</taxon>
        <taxon>Prosthecobacter</taxon>
    </lineage>
</organism>
<dbReference type="EMBL" id="FUYE01000006">
    <property type="protein sequence ID" value="SKA95111.1"/>
    <property type="molecule type" value="Genomic_DNA"/>
</dbReference>